<evidence type="ECO:0000313" key="9">
    <source>
        <dbReference type="Proteomes" id="UP000829069"/>
    </source>
</evidence>
<dbReference type="Pfam" id="PF12823">
    <property type="entry name" value="DUF3817"/>
    <property type="match status" value="1"/>
</dbReference>
<accession>A0ABY3WE68</accession>
<dbReference type="PANTHER" id="PTHR40077">
    <property type="entry name" value="MEMBRANE PROTEIN-RELATED"/>
    <property type="match status" value="1"/>
</dbReference>
<dbReference type="RefSeq" id="WP_241914743.1">
    <property type="nucleotide sequence ID" value="NZ_CP093326.1"/>
</dbReference>
<organism evidence="8 9">
    <name type="scientific">Arthrobacter sulfonylureivorans</name>
    <dbReference type="NCBI Taxonomy" id="2486855"/>
    <lineage>
        <taxon>Bacteria</taxon>
        <taxon>Bacillati</taxon>
        <taxon>Actinomycetota</taxon>
        <taxon>Actinomycetes</taxon>
        <taxon>Micrococcales</taxon>
        <taxon>Micrococcaceae</taxon>
        <taxon>Arthrobacter</taxon>
    </lineage>
</organism>
<feature type="transmembrane region" description="Helical" evidence="6">
    <location>
        <begin position="125"/>
        <end position="145"/>
    </location>
</feature>
<dbReference type="Proteomes" id="UP000829069">
    <property type="component" value="Chromosome"/>
</dbReference>
<dbReference type="EMBL" id="CP093326">
    <property type="protein sequence ID" value="UNK46853.1"/>
    <property type="molecule type" value="Genomic_DNA"/>
</dbReference>
<evidence type="ECO:0000256" key="6">
    <source>
        <dbReference type="SAM" id="Phobius"/>
    </source>
</evidence>
<comment type="subcellular location">
    <subcellularLocation>
        <location evidence="1">Cell membrane</location>
        <topology evidence="1">Multi-pass membrane protein</topology>
    </subcellularLocation>
</comment>
<keyword evidence="9" id="KW-1185">Reference proteome</keyword>
<evidence type="ECO:0000313" key="8">
    <source>
        <dbReference type="EMBL" id="UNK46853.1"/>
    </source>
</evidence>
<name>A0ABY3WE68_9MICC</name>
<dbReference type="NCBIfam" id="TIGR03954">
    <property type="entry name" value="integ_memb_HG"/>
    <property type="match status" value="1"/>
</dbReference>
<keyword evidence="3 6" id="KW-0812">Transmembrane</keyword>
<feature type="transmembrane region" description="Helical" evidence="6">
    <location>
        <begin position="6"/>
        <end position="27"/>
    </location>
</feature>
<evidence type="ECO:0000256" key="3">
    <source>
        <dbReference type="ARBA" id="ARBA00022692"/>
    </source>
</evidence>
<reference evidence="8 9" key="1">
    <citation type="submission" date="2022-03" db="EMBL/GenBank/DDBJ databases">
        <title>Isotopic signatures of nitrous oxide derived from detoxification processes.</title>
        <authorList>
            <person name="Behrendt U."/>
            <person name="Buchen C."/>
            <person name="Well R."/>
            <person name="Ulrich A."/>
            <person name="Rohe L."/>
            <person name="Kolb S."/>
            <person name="Schloter M."/>
            <person name="Horn M.A."/>
            <person name="Augustin J."/>
        </authorList>
    </citation>
    <scope>NUCLEOTIDE SEQUENCE [LARGE SCALE GENOMIC DNA]</scope>
    <source>
        <strain evidence="8 9">S4-C24</strain>
    </source>
</reference>
<evidence type="ECO:0000256" key="1">
    <source>
        <dbReference type="ARBA" id="ARBA00004651"/>
    </source>
</evidence>
<gene>
    <name evidence="8" type="ORF">MNQ99_05730</name>
</gene>
<dbReference type="InterPro" id="IPR023845">
    <property type="entry name" value="DUF3817_TM"/>
</dbReference>
<proteinExistence type="predicted"/>
<keyword evidence="5 6" id="KW-0472">Membrane</keyword>
<sequence>MSPRTLFRTVAFAEAVTWTLLLMALLLRALVPEARVAVSIAGGLHGFVFLCYVVSTCFTWVNQKWPAGRGVLALVSAAIPYATIPVEKSLDRHGLLGDIWRLGAGGEQPRGFLEKLQAGVLARPVAAIAVVLVAVAAVFSFLLFMGPPDTWFA</sequence>
<feature type="domain" description="DUF3817" evidence="7">
    <location>
        <begin position="5"/>
        <end position="92"/>
    </location>
</feature>
<protein>
    <submittedName>
        <fullName evidence="8">DUF3817 domain-containing protein</fullName>
    </submittedName>
</protein>
<dbReference type="PANTHER" id="PTHR40077:SF1">
    <property type="entry name" value="MEMBRANE PROTEIN"/>
    <property type="match status" value="1"/>
</dbReference>
<evidence type="ECO:0000256" key="4">
    <source>
        <dbReference type="ARBA" id="ARBA00022989"/>
    </source>
</evidence>
<keyword evidence="4 6" id="KW-1133">Transmembrane helix</keyword>
<keyword evidence="2" id="KW-1003">Cell membrane</keyword>
<evidence type="ECO:0000256" key="2">
    <source>
        <dbReference type="ARBA" id="ARBA00022475"/>
    </source>
</evidence>
<feature type="transmembrane region" description="Helical" evidence="6">
    <location>
        <begin position="36"/>
        <end position="61"/>
    </location>
</feature>
<evidence type="ECO:0000259" key="7">
    <source>
        <dbReference type="Pfam" id="PF12823"/>
    </source>
</evidence>
<evidence type="ECO:0000256" key="5">
    <source>
        <dbReference type="ARBA" id="ARBA00023136"/>
    </source>
</evidence>